<organism evidence="3 4">
    <name type="scientific">Microbispora rosea</name>
    <dbReference type="NCBI Taxonomy" id="58117"/>
    <lineage>
        <taxon>Bacteria</taxon>
        <taxon>Bacillati</taxon>
        <taxon>Actinomycetota</taxon>
        <taxon>Actinomycetes</taxon>
        <taxon>Streptosporangiales</taxon>
        <taxon>Streptosporangiaceae</taxon>
        <taxon>Microbispora</taxon>
    </lineage>
</organism>
<dbReference type="STRING" id="58117.SAMN05421833_14025"/>
<dbReference type="Pfam" id="PF09346">
    <property type="entry name" value="SMI1_KNR4"/>
    <property type="match status" value="1"/>
</dbReference>
<keyword evidence="4" id="KW-1185">Reference proteome</keyword>
<protein>
    <submittedName>
        <fullName evidence="3">SMI1 / KNR4 family (SUKH-1)</fullName>
    </submittedName>
</protein>
<dbReference type="Proteomes" id="UP000186096">
    <property type="component" value="Unassembled WGS sequence"/>
</dbReference>
<name>A0A1N7H9D4_9ACTN</name>
<dbReference type="SMART" id="SM00860">
    <property type="entry name" value="SMI1_KNR4"/>
    <property type="match status" value="1"/>
</dbReference>
<evidence type="ECO:0000313" key="4">
    <source>
        <dbReference type="Proteomes" id="UP000186096"/>
    </source>
</evidence>
<gene>
    <name evidence="3" type="ORF">SAMN05421833_14025</name>
</gene>
<reference evidence="4" key="1">
    <citation type="submission" date="2017-01" db="EMBL/GenBank/DDBJ databases">
        <authorList>
            <person name="Varghese N."/>
            <person name="Submissions S."/>
        </authorList>
    </citation>
    <scope>NUCLEOTIDE SEQUENCE [LARGE SCALE GENOMIC DNA]</scope>
    <source>
        <strain evidence="4">ATCC 12950</strain>
    </source>
</reference>
<dbReference type="SUPFAM" id="SSF160631">
    <property type="entry name" value="SMI1/KNR4-like"/>
    <property type="match status" value="1"/>
</dbReference>
<dbReference type="InterPro" id="IPR037883">
    <property type="entry name" value="Knr4/Smi1-like_sf"/>
</dbReference>
<dbReference type="Gene3D" id="3.40.1580.10">
    <property type="entry name" value="SMI1/KNR4-like"/>
    <property type="match status" value="1"/>
</dbReference>
<sequence length="389" mass="44591">MDRHAWKPFLQRWSEEWRIAHPGEEPDGDPWLGCPPATEDEVQALEARLGCVLPPSFREFLLVTNGWRHAGNFVWSLRGTEEIGWLTDLEPMWAETWVDREVKYEDPAAARSLLISLRADAGVVYLDPGDVDERGEWAAYDVFSWRARGPERHDSFHEKMYHFYAGFHALDRPRCETQREWDATVEDARLASLRGEVDRPLAVFAQAARFGRDRASFLLFQMRTLLRSEDGGLFYPRPTKSDDTGSWTLDEDLFATQVLPLLSAARQQARRFGSDSMPRSRQDRGSQRVKYQFPGDGRTQRVERPLGRHQARREEPAFRVCFGDPEFDAAAHAALDAGEDAWPRLLDALVHWRPLHEDHIAPIALLADPRAARLITPERGRELLATSRG</sequence>
<dbReference type="EMBL" id="FTNI01000040">
    <property type="protein sequence ID" value="SIS21466.1"/>
    <property type="molecule type" value="Genomic_DNA"/>
</dbReference>
<evidence type="ECO:0000256" key="1">
    <source>
        <dbReference type="SAM" id="MobiDB-lite"/>
    </source>
</evidence>
<evidence type="ECO:0000313" key="3">
    <source>
        <dbReference type="EMBL" id="SIS21466.1"/>
    </source>
</evidence>
<dbReference type="AlphaFoldDB" id="A0A1N7H9D4"/>
<evidence type="ECO:0000259" key="2">
    <source>
        <dbReference type="SMART" id="SM00860"/>
    </source>
</evidence>
<proteinExistence type="predicted"/>
<dbReference type="OrthoDB" id="458118at2"/>
<dbReference type="RefSeq" id="WP_076442285.1">
    <property type="nucleotide sequence ID" value="NZ_FTNI01000040.1"/>
</dbReference>
<feature type="region of interest" description="Disordered" evidence="1">
    <location>
        <begin position="269"/>
        <end position="292"/>
    </location>
</feature>
<accession>A0A1N7H9D4</accession>
<dbReference type="InterPro" id="IPR018958">
    <property type="entry name" value="Knr4/Smi1-like_dom"/>
</dbReference>
<feature type="domain" description="Knr4/Smi1-like" evidence="2">
    <location>
        <begin position="36"/>
        <end position="166"/>
    </location>
</feature>